<proteinExistence type="predicted"/>
<evidence type="ECO:0000313" key="2">
    <source>
        <dbReference type="Proteomes" id="UP000324358"/>
    </source>
</evidence>
<organism evidence="1 2">
    <name type="scientific">Bizionia algoritergicola</name>
    <dbReference type="NCBI Taxonomy" id="291187"/>
    <lineage>
        <taxon>Bacteria</taxon>
        <taxon>Pseudomonadati</taxon>
        <taxon>Bacteroidota</taxon>
        <taxon>Flavobacteriia</taxon>
        <taxon>Flavobacteriales</taxon>
        <taxon>Flavobacteriaceae</taxon>
        <taxon>Bizionia</taxon>
    </lineage>
</organism>
<dbReference type="SUPFAM" id="SSF54593">
    <property type="entry name" value="Glyoxalase/Bleomycin resistance protein/Dihydroxybiphenyl dioxygenase"/>
    <property type="match status" value="1"/>
</dbReference>
<dbReference type="EMBL" id="VSKL01000003">
    <property type="protein sequence ID" value="TYB72835.1"/>
    <property type="molecule type" value="Genomic_DNA"/>
</dbReference>
<dbReference type="CDD" id="cd06587">
    <property type="entry name" value="VOC"/>
    <property type="match status" value="1"/>
</dbReference>
<accession>A0A5D0QVF2</accession>
<evidence type="ECO:0000313" key="1">
    <source>
        <dbReference type="EMBL" id="TYB72835.1"/>
    </source>
</evidence>
<dbReference type="Gene3D" id="3.10.180.10">
    <property type="entry name" value="2,3-Dihydroxybiphenyl 1,2-Dioxygenase, domain 1"/>
    <property type="match status" value="1"/>
</dbReference>
<dbReference type="AlphaFoldDB" id="A0A5D0QVF2"/>
<reference evidence="1 2" key="1">
    <citation type="submission" date="2019-08" db="EMBL/GenBank/DDBJ databases">
        <title>Genomes of Antarctic Bizionia species.</title>
        <authorList>
            <person name="Bowman J.P."/>
        </authorList>
    </citation>
    <scope>NUCLEOTIDE SEQUENCE [LARGE SCALE GENOMIC DNA]</scope>
    <source>
        <strain evidence="1 2">APA-1</strain>
    </source>
</reference>
<protein>
    <submittedName>
        <fullName evidence="1">VOC family protein</fullName>
    </submittedName>
</protein>
<name>A0A5D0QVF2_9FLAO</name>
<gene>
    <name evidence="1" type="ORF">ES675_09830</name>
</gene>
<comment type="caution">
    <text evidence="1">The sequence shown here is derived from an EMBL/GenBank/DDBJ whole genome shotgun (WGS) entry which is preliminary data.</text>
</comment>
<dbReference type="Proteomes" id="UP000324358">
    <property type="component" value="Unassembled WGS sequence"/>
</dbReference>
<dbReference type="OrthoDB" id="2703022at2"/>
<dbReference type="RefSeq" id="WP_066254554.1">
    <property type="nucleotide sequence ID" value="NZ_VSKL01000003.1"/>
</dbReference>
<keyword evidence="2" id="KW-1185">Reference proteome</keyword>
<sequence>MVIKELTLFTNTIAKQKQFYKSILGLEQLVDSLEKISFKLGSSILTFQYNTNFKTSHMAFNIPSNAIYDALHWLKTRTELIENEGELITNFPDWKAKSIYFYDANNNILEFIAREDLDFESDFAFSANTIVSISEVGIATNDIQKLYQEINSIKPISIFDGDFSRFCALGSHKGLFILVDKNKKTWYPTNDEAMTSDFIITGDYNFSFINHEIKELL</sequence>
<dbReference type="InterPro" id="IPR029068">
    <property type="entry name" value="Glyas_Bleomycin-R_OHBP_Dase"/>
</dbReference>